<evidence type="ECO:0000256" key="2">
    <source>
        <dbReference type="ARBA" id="ARBA00023043"/>
    </source>
</evidence>
<feature type="repeat" description="ANK" evidence="3">
    <location>
        <begin position="656"/>
        <end position="688"/>
    </location>
</feature>
<evidence type="ECO:0000313" key="5">
    <source>
        <dbReference type="Proteomes" id="UP001430584"/>
    </source>
</evidence>
<dbReference type="InterPro" id="IPR036770">
    <property type="entry name" value="Ankyrin_rpt-contain_sf"/>
</dbReference>
<feature type="repeat" description="ANK" evidence="3">
    <location>
        <begin position="297"/>
        <end position="329"/>
    </location>
</feature>
<evidence type="ECO:0000313" key="4">
    <source>
        <dbReference type="EMBL" id="KAL0253214.1"/>
    </source>
</evidence>
<dbReference type="Gene3D" id="1.25.40.20">
    <property type="entry name" value="Ankyrin repeat-containing domain"/>
    <property type="match status" value="3"/>
</dbReference>
<dbReference type="InterPro" id="IPR002110">
    <property type="entry name" value="Ankyrin_rpt"/>
</dbReference>
<dbReference type="EMBL" id="JAJVCZ030000012">
    <property type="protein sequence ID" value="KAL0253214.1"/>
    <property type="molecule type" value="Genomic_DNA"/>
</dbReference>
<organism evidence="4 5">
    <name type="scientific">Diplodia seriata</name>
    <dbReference type="NCBI Taxonomy" id="420778"/>
    <lineage>
        <taxon>Eukaryota</taxon>
        <taxon>Fungi</taxon>
        <taxon>Dikarya</taxon>
        <taxon>Ascomycota</taxon>
        <taxon>Pezizomycotina</taxon>
        <taxon>Dothideomycetes</taxon>
        <taxon>Dothideomycetes incertae sedis</taxon>
        <taxon>Botryosphaeriales</taxon>
        <taxon>Botryosphaeriaceae</taxon>
        <taxon>Diplodia</taxon>
    </lineage>
</organism>
<reference evidence="4 5" key="1">
    <citation type="submission" date="2024-02" db="EMBL/GenBank/DDBJ databases">
        <title>De novo assembly and annotation of 12 fungi associated with fruit tree decline syndrome in Ontario, Canada.</title>
        <authorList>
            <person name="Sulman M."/>
            <person name="Ellouze W."/>
            <person name="Ilyukhin E."/>
        </authorList>
    </citation>
    <scope>NUCLEOTIDE SEQUENCE [LARGE SCALE GENOMIC DNA]</scope>
    <source>
        <strain evidence="4 5">FDS-637</strain>
    </source>
</reference>
<dbReference type="Pfam" id="PF12796">
    <property type="entry name" value="Ank_2"/>
    <property type="match status" value="4"/>
</dbReference>
<dbReference type="SMART" id="SM00248">
    <property type="entry name" value="ANK"/>
    <property type="match status" value="12"/>
</dbReference>
<keyword evidence="2 3" id="KW-0040">ANK repeat</keyword>
<sequence>MSGHIRRWIHRVRGENTESPIELPTESLPENRDPHLELLYNPDEPVADDVRLLEFKYHARVASMSDIVSKRNIELHAANLLEQITTHRPKETPTYPALTVADNERSSILHSIKGIILLNTPHYRAGIAEWATMSAQSIGLVKKVKQKVWEGLKEQFDGIVSIQDAFRELLMMRNKGDGGGIIWVTSCFELQIDPAQETVSRAISQRTSRQRVTDQLQMISPEWAILPDFKAFGIRRDRFPKEPSRSNDREHQLLTDEILGWLWKLTDTRNHLLLDEAAKNGREAEVEKLLQRVIDVNQGSALQIASREGHENIVQMLLNKGAEIGKEDALLAASERGHQRVVQALLENDPGIDKSGDSLARAAKNGDDKVVEALFNARTKISPIPREPLDERTPWAQAAWNLTHGMSVRDAGYRALLEASQEGHEKVVQTLLKIEPLLDKDPAFEIATKKGHEKVVKALLKLGPSLRQDRALEIAANEGHEKVVKVLLSFQPSLSKHHALEIAANEGHEKVVKVLLSFEPSLNKSDALEVATENGHENVVRTLREIDPSLYRIRALSIALGKEDKSILHALLDKDDEIYTPLPLQAASLERNYMEVQELLQNGADVNGRAGYYGTALHVASDHGFENIVQLLLDHGADVNSEGYFPSPYIRTHREEGVTPLYIASCKGYENVVNILVDKGANVNAEGGHHGSALRAASSEGHEKVVDILIDRGAEGRSLTSALYAASWEGHDRVVQKLLLQEGIEINARDGVYGSALEAASYRGHDSIVQLLIDKGVDVNKGRPLRWAAKHGYTKIVQMLLESGARNESGYALDEALVANHMEIAQLLRDYGVERKWAIRV</sequence>
<keyword evidence="5" id="KW-1185">Reference proteome</keyword>
<keyword evidence="1" id="KW-0677">Repeat</keyword>
<accession>A0ABR3BXU3</accession>
<feature type="repeat" description="ANK" evidence="3">
    <location>
        <begin position="718"/>
        <end position="751"/>
    </location>
</feature>
<dbReference type="GeneID" id="92014271"/>
<dbReference type="Proteomes" id="UP001430584">
    <property type="component" value="Unassembled WGS sequence"/>
</dbReference>
<gene>
    <name evidence="4" type="ORF">SLS55_010186</name>
</gene>
<dbReference type="PANTHER" id="PTHR24198">
    <property type="entry name" value="ANKYRIN REPEAT AND PROTEIN KINASE DOMAIN-CONTAINING PROTEIN"/>
    <property type="match status" value="1"/>
</dbReference>
<feature type="repeat" description="ANK" evidence="3">
    <location>
        <begin position="780"/>
        <end position="805"/>
    </location>
</feature>
<comment type="caution">
    <text evidence="4">The sequence shown here is derived from an EMBL/GenBank/DDBJ whole genome shotgun (WGS) entry which is preliminary data.</text>
</comment>
<dbReference type="PROSITE" id="PS50088">
    <property type="entry name" value="ANK_REPEAT"/>
    <property type="match status" value="6"/>
</dbReference>
<dbReference type="RefSeq" id="XP_066627858.1">
    <property type="nucleotide sequence ID" value="XM_066781575.1"/>
</dbReference>
<feature type="repeat" description="ANK" evidence="3">
    <location>
        <begin position="612"/>
        <end position="644"/>
    </location>
</feature>
<proteinExistence type="predicted"/>
<evidence type="ECO:0000256" key="3">
    <source>
        <dbReference type="PROSITE-ProRule" id="PRU00023"/>
    </source>
</evidence>
<name>A0ABR3BXU3_9PEZI</name>
<dbReference type="PROSITE" id="PS50297">
    <property type="entry name" value="ANK_REP_REGION"/>
    <property type="match status" value="5"/>
</dbReference>
<dbReference type="PANTHER" id="PTHR24198:SF165">
    <property type="entry name" value="ANKYRIN REPEAT-CONTAINING PROTEIN-RELATED"/>
    <property type="match status" value="1"/>
</dbReference>
<dbReference type="SUPFAM" id="SSF48403">
    <property type="entry name" value="Ankyrin repeat"/>
    <property type="match status" value="2"/>
</dbReference>
<feature type="repeat" description="ANK" evidence="3">
    <location>
        <begin position="755"/>
        <end position="784"/>
    </location>
</feature>
<protein>
    <submittedName>
        <fullName evidence="4">Uncharacterized protein</fullName>
    </submittedName>
</protein>
<dbReference type="Pfam" id="PF00023">
    <property type="entry name" value="Ank"/>
    <property type="match status" value="2"/>
</dbReference>
<evidence type="ECO:0000256" key="1">
    <source>
        <dbReference type="ARBA" id="ARBA00022737"/>
    </source>
</evidence>